<keyword evidence="4" id="KW-1185">Reference proteome</keyword>
<dbReference type="RefSeq" id="WP_061982775.1">
    <property type="nucleotide sequence ID" value="NZ_FOPQ01000020.1"/>
</dbReference>
<evidence type="ECO:0000313" key="2">
    <source>
        <dbReference type="EMBL" id="OKA09000.1"/>
    </source>
</evidence>
<reference evidence="1 3" key="1">
    <citation type="submission" date="2015-12" db="EMBL/GenBank/DDBJ databases">
        <title>Amycolatopsis regifaucium genome sequencing and assembly.</title>
        <authorList>
            <person name="Mayilraj S."/>
        </authorList>
    </citation>
    <scope>NUCLEOTIDE SEQUENCE [LARGE SCALE GENOMIC DNA]</scope>
    <source>
        <strain evidence="1 3">GY080</strain>
    </source>
</reference>
<dbReference type="PANTHER" id="PTHR43857">
    <property type="entry name" value="BLR7761 PROTEIN"/>
    <property type="match status" value="1"/>
</dbReference>
<dbReference type="AlphaFoldDB" id="A0A154MM61"/>
<dbReference type="EMBL" id="LOBU02000009">
    <property type="protein sequence ID" value="OKA09000.1"/>
    <property type="molecule type" value="Genomic_DNA"/>
</dbReference>
<dbReference type="InterPro" id="IPR035959">
    <property type="entry name" value="RutC-like_sf"/>
</dbReference>
<dbReference type="Proteomes" id="UP000076321">
    <property type="component" value="Unassembled WGS sequence"/>
</dbReference>
<dbReference type="SUPFAM" id="SSF55298">
    <property type="entry name" value="YjgF-like"/>
    <property type="match status" value="1"/>
</dbReference>
<dbReference type="OrthoDB" id="3212792at2"/>
<dbReference type="Gene3D" id="3.30.1330.40">
    <property type="entry name" value="RutC-like"/>
    <property type="match status" value="1"/>
</dbReference>
<comment type="caution">
    <text evidence="1">The sequence shown here is derived from an EMBL/GenBank/DDBJ whole genome shotgun (WGS) entry which is preliminary data.</text>
</comment>
<sequence>MAHDIINPSGLHDPVRFGYSHIATTAGELVFIAGQYASDADGHVTSGDFTEQVAQSLENVRIALAEVGLDFSHVVQLRTYIVGHDAAKLETVGTLIGRIWGGRPPTQTLLGVAALALPDMLFEVDAVAVRP</sequence>
<dbReference type="Proteomes" id="UP000186883">
    <property type="component" value="Unassembled WGS sequence"/>
</dbReference>
<gene>
    <name evidence="2" type="ORF">ATP06_0209755</name>
    <name evidence="1" type="ORF">AVL48_31040</name>
</gene>
<evidence type="ECO:0000313" key="4">
    <source>
        <dbReference type="Proteomes" id="UP000186883"/>
    </source>
</evidence>
<reference evidence="2 4" key="2">
    <citation type="submission" date="2016-11" db="EMBL/GenBank/DDBJ databases">
        <title>Genome sequencing of Amycolatopsis regifaucium.</title>
        <authorList>
            <person name="Mayilraj S."/>
            <person name="Kaur N."/>
        </authorList>
    </citation>
    <scope>NUCLEOTIDE SEQUENCE [LARGE SCALE GENOMIC DNA]</scope>
    <source>
        <strain evidence="2 4">GY080</strain>
    </source>
</reference>
<dbReference type="InterPro" id="IPR006175">
    <property type="entry name" value="YjgF/YER057c/UK114"/>
</dbReference>
<organism evidence="1 3">
    <name type="scientific">Amycolatopsis regifaucium</name>
    <dbReference type="NCBI Taxonomy" id="546365"/>
    <lineage>
        <taxon>Bacteria</taxon>
        <taxon>Bacillati</taxon>
        <taxon>Actinomycetota</taxon>
        <taxon>Actinomycetes</taxon>
        <taxon>Pseudonocardiales</taxon>
        <taxon>Pseudonocardiaceae</taxon>
        <taxon>Amycolatopsis</taxon>
    </lineage>
</organism>
<dbReference type="EMBL" id="LQCI01000011">
    <property type="protein sequence ID" value="KZB85392.1"/>
    <property type="molecule type" value="Genomic_DNA"/>
</dbReference>
<protein>
    <submittedName>
        <fullName evidence="1">Endoribonuclease L-PSP</fullName>
    </submittedName>
</protein>
<proteinExistence type="predicted"/>
<dbReference type="PANTHER" id="PTHR43857:SF1">
    <property type="entry name" value="YJGH FAMILY PROTEIN"/>
    <property type="match status" value="1"/>
</dbReference>
<evidence type="ECO:0000313" key="3">
    <source>
        <dbReference type="Proteomes" id="UP000076321"/>
    </source>
</evidence>
<dbReference type="CDD" id="cd00448">
    <property type="entry name" value="YjgF_YER057c_UK114_family"/>
    <property type="match status" value="1"/>
</dbReference>
<accession>A0A154MM61</accession>
<evidence type="ECO:0000313" key="1">
    <source>
        <dbReference type="EMBL" id="KZB85392.1"/>
    </source>
</evidence>
<dbReference type="Pfam" id="PF01042">
    <property type="entry name" value="Ribonuc_L-PSP"/>
    <property type="match status" value="1"/>
</dbReference>
<name>A0A154MM61_9PSEU</name>